<dbReference type="EMBL" id="VSSQ01001577">
    <property type="protein sequence ID" value="MPM09499.1"/>
    <property type="molecule type" value="Genomic_DNA"/>
</dbReference>
<name>A0A644X088_9ZZZZ</name>
<dbReference type="AlphaFoldDB" id="A0A644X088"/>
<reference evidence="1" key="1">
    <citation type="submission" date="2019-08" db="EMBL/GenBank/DDBJ databases">
        <authorList>
            <person name="Kucharzyk K."/>
            <person name="Murdoch R.W."/>
            <person name="Higgins S."/>
            <person name="Loffler F."/>
        </authorList>
    </citation>
    <scope>NUCLEOTIDE SEQUENCE</scope>
</reference>
<sequence>MAGNSPCSTRRNLVIFQIKGNARVDHVGIGDLGDRFAVDSGGYGLEDVIRIWHANIDDIDGMRPGIVVKGDSVINGNGTVCVDGDNGSFFWHLETVVLREHRADTASQKRKDQ</sequence>
<evidence type="ECO:0000313" key="1">
    <source>
        <dbReference type="EMBL" id="MPM09499.1"/>
    </source>
</evidence>
<proteinExistence type="predicted"/>
<comment type="caution">
    <text evidence="1">The sequence shown here is derived from an EMBL/GenBank/DDBJ whole genome shotgun (WGS) entry which is preliminary data.</text>
</comment>
<organism evidence="1">
    <name type="scientific">bioreactor metagenome</name>
    <dbReference type="NCBI Taxonomy" id="1076179"/>
    <lineage>
        <taxon>unclassified sequences</taxon>
        <taxon>metagenomes</taxon>
        <taxon>ecological metagenomes</taxon>
    </lineage>
</organism>
<accession>A0A644X088</accession>
<gene>
    <name evidence="1" type="ORF">SDC9_55817</name>
</gene>
<protein>
    <submittedName>
        <fullName evidence="1">Uncharacterized protein</fullName>
    </submittedName>
</protein>